<dbReference type="HOGENOM" id="CLU_007152_0_0_1"/>
<dbReference type="RefSeq" id="XP_007405701.1">
    <property type="nucleotide sequence ID" value="XM_007405639.1"/>
</dbReference>
<dbReference type="AlphaFoldDB" id="F4R8K0"/>
<dbReference type="Proteomes" id="UP000001072">
    <property type="component" value="Unassembled WGS sequence"/>
</dbReference>
<feature type="compositionally biased region" description="Basic residues" evidence="1">
    <location>
        <begin position="299"/>
        <end position="308"/>
    </location>
</feature>
<reference evidence="3" key="1">
    <citation type="journal article" date="2011" name="Proc. Natl. Acad. Sci. U.S.A.">
        <title>Obligate biotrophy features unraveled by the genomic analysis of rust fungi.</title>
        <authorList>
            <person name="Duplessis S."/>
            <person name="Cuomo C.A."/>
            <person name="Lin Y.-C."/>
            <person name="Aerts A."/>
            <person name="Tisserant E."/>
            <person name="Veneault-Fourrey C."/>
            <person name="Joly D.L."/>
            <person name="Hacquard S."/>
            <person name="Amselem J."/>
            <person name="Cantarel B.L."/>
            <person name="Chiu R."/>
            <person name="Coutinho P.M."/>
            <person name="Feau N."/>
            <person name="Field M."/>
            <person name="Frey P."/>
            <person name="Gelhaye E."/>
            <person name="Goldberg J."/>
            <person name="Grabherr M.G."/>
            <person name="Kodira C.D."/>
            <person name="Kohler A."/>
            <person name="Kuees U."/>
            <person name="Lindquist E.A."/>
            <person name="Lucas S.M."/>
            <person name="Mago R."/>
            <person name="Mauceli E."/>
            <person name="Morin E."/>
            <person name="Murat C."/>
            <person name="Pangilinan J.L."/>
            <person name="Park R."/>
            <person name="Pearson M."/>
            <person name="Quesneville H."/>
            <person name="Rouhier N."/>
            <person name="Sakthikumar S."/>
            <person name="Salamov A.A."/>
            <person name="Schmutz J."/>
            <person name="Selles B."/>
            <person name="Shapiro H."/>
            <person name="Tanguay P."/>
            <person name="Tuskan G.A."/>
            <person name="Henrissat B."/>
            <person name="Van de Peer Y."/>
            <person name="Rouze P."/>
            <person name="Ellis J.G."/>
            <person name="Dodds P.N."/>
            <person name="Schein J.E."/>
            <person name="Zhong S."/>
            <person name="Hamelin R.C."/>
            <person name="Grigoriev I.V."/>
            <person name="Szabo L.J."/>
            <person name="Martin F."/>
        </authorList>
    </citation>
    <scope>NUCLEOTIDE SEQUENCE [LARGE SCALE GENOMIC DNA]</scope>
    <source>
        <strain evidence="3">98AG31 / pathotype 3-4-7</strain>
    </source>
</reference>
<proteinExistence type="predicted"/>
<feature type="region of interest" description="Disordered" evidence="1">
    <location>
        <begin position="348"/>
        <end position="456"/>
    </location>
</feature>
<feature type="compositionally biased region" description="Low complexity" evidence="1">
    <location>
        <begin position="312"/>
        <end position="324"/>
    </location>
</feature>
<feature type="region of interest" description="Disordered" evidence="1">
    <location>
        <begin position="764"/>
        <end position="788"/>
    </location>
</feature>
<dbReference type="EMBL" id="GL883093">
    <property type="protein sequence ID" value="EGG11099.1"/>
    <property type="molecule type" value="Genomic_DNA"/>
</dbReference>
<feature type="region of interest" description="Disordered" evidence="1">
    <location>
        <begin position="124"/>
        <end position="176"/>
    </location>
</feature>
<name>F4R8K0_MELLP</name>
<dbReference type="VEuPathDB" id="FungiDB:MELLADRAFT_60049"/>
<gene>
    <name evidence="2" type="ORF">MELLADRAFT_60049</name>
</gene>
<feature type="region of interest" description="Disordered" evidence="1">
    <location>
        <begin position="278"/>
        <end position="332"/>
    </location>
</feature>
<evidence type="ECO:0000256" key="1">
    <source>
        <dbReference type="SAM" id="MobiDB-lite"/>
    </source>
</evidence>
<feature type="compositionally biased region" description="Basic and acidic residues" evidence="1">
    <location>
        <begin position="83"/>
        <end position="93"/>
    </location>
</feature>
<dbReference type="OrthoDB" id="2507498at2759"/>
<dbReference type="KEGG" id="mlr:MELLADRAFT_60049"/>
<feature type="compositionally biased region" description="Polar residues" evidence="1">
    <location>
        <begin position="423"/>
        <end position="433"/>
    </location>
</feature>
<dbReference type="InParanoid" id="F4R8K0"/>
<feature type="compositionally biased region" description="Polar residues" evidence="1">
    <location>
        <begin position="149"/>
        <end position="161"/>
    </location>
</feature>
<keyword evidence="3" id="KW-1185">Reference proteome</keyword>
<feature type="region of interest" description="Disordered" evidence="1">
    <location>
        <begin position="556"/>
        <end position="577"/>
    </location>
</feature>
<feature type="region of interest" description="Disordered" evidence="1">
    <location>
        <begin position="1"/>
        <end position="104"/>
    </location>
</feature>
<dbReference type="GeneID" id="18929477"/>
<protein>
    <submittedName>
        <fullName evidence="2">Uncharacterized protein</fullName>
    </submittedName>
</protein>
<feature type="compositionally biased region" description="Polar residues" evidence="1">
    <location>
        <begin position="278"/>
        <end position="294"/>
    </location>
</feature>
<evidence type="ECO:0000313" key="2">
    <source>
        <dbReference type="EMBL" id="EGG11099.1"/>
    </source>
</evidence>
<sequence>MSSKKEKSLPRRSLRNKPSAPLAEGPASAPPQPAPPVLSSVLKLSTSQPHCEPPEAGPSTTGTRPRKRKKGPPPPTSSAGGHETPELHEDIPSRLENSGVSVGPKATRNRLLDLLDKYVDTKRPRLVRNNQAPRIRSSHEVRSKRRQNLELNTTEPSPARNQDTRKESLAADPAPPEDYDFNILECPDLIQIVEKIGFDGRRLTKDKLVDLCNKHRDKTRIPRHQFRFEVQALQTSSPPPTGPEGKVFLNIVIGGSIKLIKLLSAHADVGLSSLMQCSTPTGQSLPPNISSVGQAKSPISKKRSKGKERARSSSPTQSSERSTTAQPADLSQFLQPTEDVLNEELPSLEHRRFRHPRPNPTHKLVLSSKTNPTESSDDDWHPPDDDKSSSDSDAGDRSEESNSDKQSPSPKSTKKTPAMSHVSPPQSSMHAQSPPSPHVGQSDAPGQGACEEEQNEPEWRTKYYQLKHSLAETNSKLEIVTHDLNVLSEVVSRISDVKPSSSPETKTRGGRSAYWMRIHVDTLLGLINSAASLPPPATEEEQEAWQIEIDLDNFDPCTEATPSTSDPSLPESDGLKHPKATTQQLIVMRTMLRFVGVSRFCPNFANSPSSAENKWLWDLAFRIFIKIVECGEYPGVSLDAKNRKYLKKLLDTRVRSLVKRYQQEAWTEVRKKRAASAVRRRARLAYTKKLRDRIVLSQRPLWPLSAVIQEACSDDETDHEDCAHPDNIQSRTPCHIRKPTWRSSELTNIFILLDEYKARLDVSIPKPRKQENQSSGSTHGRPPRPRLRCPNGLISDIPVPSGLPVDCYSPDYLDSLTPFERSALEIDRKPLLSNLIPIVESLQ</sequence>
<evidence type="ECO:0000313" key="3">
    <source>
        <dbReference type="Proteomes" id="UP000001072"/>
    </source>
</evidence>
<organism evidence="3">
    <name type="scientific">Melampsora larici-populina (strain 98AG31 / pathotype 3-4-7)</name>
    <name type="common">Poplar leaf rust fungus</name>
    <dbReference type="NCBI Taxonomy" id="747676"/>
    <lineage>
        <taxon>Eukaryota</taxon>
        <taxon>Fungi</taxon>
        <taxon>Dikarya</taxon>
        <taxon>Basidiomycota</taxon>
        <taxon>Pucciniomycotina</taxon>
        <taxon>Pucciniomycetes</taxon>
        <taxon>Pucciniales</taxon>
        <taxon>Melampsoraceae</taxon>
        <taxon>Melampsora</taxon>
    </lineage>
</organism>
<feature type="compositionally biased region" description="Basic and acidic residues" evidence="1">
    <location>
        <begin position="378"/>
        <end position="403"/>
    </location>
</feature>
<accession>F4R8K0</accession>
<feature type="compositionally biased region" description="Low complexity" evidence="1">
    <location>
        <begin position="407"/>
        <end position="417"/>
    </location>
</feature>